<gene>
    <name evidence="5" type="ORF">ATJ78_0063</name>
</gene>
<organism evidence="5 6">
    <name type="scientific">Paramicrobacterium agarici</name>
    <dbReference type="NCBI Taxonomy" id="630514"/>
    <lineage>
        <taxon>Bacteria</taxon>
        <taxon>Bacillati</taxon>
        <taxon>Actinomycetota</taxon>
        <taxon>Actinomycetes</taxon>
        <taxon>Micrococcales</taxon>
        <taxon>Microbacteriaceae</taxon>
        <taxon>Paramicrobacterium</taxon>
    </lineage>
</organism>
<dbReference type="SMART" id="SM00347">
    <property type="entry name" value="HTH_MARR"/>
    <property type="match status" value="1"/>
</dbReference>
<accession>A0A2A9DQY2</accession>
<dbReference type="PROSITE" id="PS01117">
    <property type="entry name" value="HTH_MARR_1"/>
    <property type="match status" value="1"/>
</dbReference>
<evidence type="ECO:0000256" key="2">
    <source>
        <dbReference type="ARBA" id="ARBA00023125"/>
    </source>
</evidence>
<evidence type="ECO:0000313" key="6">
    <source>
        <dbReference type="Proteomes" id="UP000221369"/>
    </source>
</evidence>
<dbReference type="GO" id="GO:0003677">
    <property type="term" value="F:DNA binding"/>
    <property type="evidence" value="ECO:0007669"/>
    <property type="project" value="UniProtKB-KW"/>
</dbReference>
<protein>
    <submittedName>
        <fullName evidence="5">DNA-binding MarR family transcriptional regulator</fullName>
    </submittedName>
</protein>
<dbReference type="InterPro" id="IPR036390">
    <property type="entry name" value="WH_DNA-bd_sf"/>
</dbReference>
<dbReference type="GO" id="GO:0003700">
    <property type="term" value="F:DNA-binding transcription factor activity"/>
    <property type="evidence" value="ECO:0007669"/>
    <property type="project" value="InterPro"/>
</dbReference>
<comment type="caution">
    <text evidence="5">The sequence shown here is derived from an EMBL/GenBank/DDBJ whole genome shotgun (WGS) entry which is preliminary data.</text>
</comment>
<dbReference type="InterPro" id="IPR023187">
    <property type="entry name" value="Tscrpt_reg_MarR-type_CS"/>
</dbReference>
<dbReference type="Gene3D" id="1.10.10.10">
    <property type="entry name" value="Winged helix-like DNA-binding domain superfamily/Winged helix DNA-binding domain"/>
    <property type="match status" value="1"/>
</dbReference>
<evidence type="ECO:0000256" key="1">
    <source>
        <dbReference type="ARBA" id="ARBA00023015"/>
    </source>
</evidence>
<dbReference type="PRINTS" id="PR00598">
    <property type="entry name" value="HTHMARR"/>
</dbReference>
<keyword evidence="2 5" id="KW-0238">DNA-binding</keyword>
<sequence>MADEHSARLADHDTAISEVEQEFAAMYTQVRHVLTRRAAAVHPELTVFGYKLLRELSADEDQQQGVLADRLFADKGAISRIVRQLEGLGLVTRVPDPSDRRAQLVRLTDTARESLDSVLADNRSVLRSRLSLWEIDDIHRLRDLLSKVNETVTEREQVHRDER</sequence>
<dbReference type="SUPFAM" id="SSF46785">
    <property type="entry name" value="Winged helix' DNA-binding domain"/>
    <property type="match status" value="1"/>
</dbReference>
<dbReference type="Pfam" id="PF01047">
    <property type="entry name" value="MarR"/>
    <property type="match status" value="1"/>
</dbReference>
<name>A0A2A9DQY2_9MICO</name>
<dbReference type="InterPro" id="IPR000835">
    <property type="entry name" value="HTH_MarR-typ"/>
</dbReference>
<dbReference type="PANTHER" id="PTHR33164:SF57">
    <property type="entry name" value="MARR-FAMILY TRANSCRIPTIONAL REGULATOR"/>
    <property type="match status" value="1"/>
</dbReference>
<dbReference type="EMBL" id="PDJE01000001">
    <property type="protein sequence ID" value="PFG29167.1"/>
    <property type="molecule type" value="Genomic_DNA"/>
</dbReference>
<dbReference type="GO" id="GO:0006950">
    <property type="term" value="P:response to stress"/>
    <property type="evidence" value="ECO:0007669"/>
    <property type="project" value="TreeGrafter"/>
</dbReference>
<evidence type="ECO:0000259" key="4">
    <source>
        <dbReference type="PROSITE" id="PS50995"/>
    </source>
</evidence>
<evidence type="ECO:0000256" key="3">
    <source>
        <dbReference type="ARBA" id="ARBA00023163"/>
    </source>
</evidence>
<reference evidence="5 6" key="1">
    <citation type="submission" date="2017-10" db="EMBL/GenBank/DDBJ databases">
        <title>Sequencing the genomes of 1000 actinobacteria strains.</title>
        <authorList>
            <person name="Klenk H.-P."/>
        </authorList>
    </citation>
    <scope>NUCLEOTIDE SEQUENCE [LARGE SCALE GENOMIC DNA]</scope>
    <source>
        <strain evidence="5 6">DSM 21798</strain>
    </source>
</reference>
<dbReference type="PANTHER" id="PTHR33164">
    <property type="entry name" value="TRANSCRIPTIONAL REGULATOR, MARR FAMILY"/>
    <property type="match status" value="1"/>
</dbReference>
<dbReference type="PROSITE" id="PS50995">
    <property type="entry name" value="HTH_MARR_2"/>
    <property type="match status" value="1"/>
</dbReference>
<keyword evidence="1" id="KW-0805">Transcription regulation</keyword>
<keyword evidence="6" id="KW-1185">Reference proteome</keyword>
<dbReference type="InterPro" id="IPR036388">
    <property type="entry name" value="WH-like_DNA-bd_sf"/>
</dbReference>
<feature type="domain" description="HTH marR-type" evidence="4">
    <location>
        <begin position="16"/>
        <end position="150"/>
    </location>
</feature>
<dbReference type="RefSeq" id="WP_281253349.1">
    <property type="nucleotide sequence ID" value="NZ_PDJE01000001.1"/>
</dbReference>
<keyword evidence="3" id="KW-0804">Transcription</keyword>
<evidence type="ECO:0000313" key="5">
    <source>
        <dbReference type="EMBL" id="PFG29167.1"/>
    </source>
</evidence>
<dbReference type="Proteomes" id="UP000221369">
    <property type="component" value="Unassembled WGS sequence"/>
</dbReference>
<dbReference type="AlphaFoldDB" id="A0A2A9DQY2"/>
<proteinExistence type="predicted"/>
<dbReference type="InterPro" id="IPR039422">
    <property type="entry name" value="MarR/SlyA-like"/>
</dbReference>